<dbReference type="STRING" id="1529.SAMN04487885_10654"/>
<keyword evidence="3" id="KW-0378">Hydrolase</keyword>
<dbReference type="InterPro" id="IPR002510">
    <property type="entry name" value="Metalloprtase-TldD/E_N"/>
</dbReference>
<dbReference type="OrthoDB" id="9803213at2"/>
<feature type="domain" description="Metalloprotease TldD/E C-terminal" evidence="6">
    <location>
        <begin position="231"/>
        <end position="457"/>
    </location>
</feature>
<organism evidence="8 9">
    <name type="scientific">Clostridium cadaveris</name>
    <dbReference type="NCBI Taxonomy" id="1529"/>
    <lineage>
        <taxon>Bacteria</taxon>
        <taxon>Bacillati</taxon>
        <taxon>Bacillota</taxon>
        <taxon>Clostridia</taxon>
        <taxon>Eubacteriales</taxon>
        <taxon>Clostridiaceae</taxon>
        <taxon>Clostridium</taxon>
    </lineage>
</organism>
<keyword evidence="9" id="KW-1185">Reference proteome</keyword>
<reference evidence="8 9" key="1">
    <citation type="submission" date="2016-10" db="EMBL/GenBank/DDBJ databases">
        <authorList>
            <person name="de Groot N.N."/>
        </authorList>
    </citation>
    <scope>NUCLEOTIDE SEQUENCE [LARGE SCALE GENOMIC DNA]</scope>
    <source>
        <strain evidence="8 9">NLAE-zl-G419</strain>
    </source>
</reference>
<name>A0A1I2KJF4_9CLOT</name>
<dbReference type="InterPro" id="IPR051463">
    <property type="entry name" value="Peptidase_U62_metallo"/>
</dbReference>
<feature type="domain" description="Metalloprotease TldD/E N-terminal" evidence="5">
    <location>
        <begin position="18"/>
        <end position="81"/>
    </location>
</feature>
<evidence type="ECO:0000259" key="6">
    <source>
        <dbReference type="Pfam" id="PF19289"/>
    </source>
</evidence>
<comment type="similarity">
    <text evidence="1">Belongs to the peptidase U62 family.</text>
</comment>
<dbReference type="Pfam" id="PF01523">
    <property type="entry name" value="PmbA_TldD_1st"/>
    <property type="match status" value="1"/>
</dbReference>
<evidence type="ECO:0000259" key="5">
    <source>
        <dbReference type="Pfam" id="PF01523"/>
    </source>
</evidence>
<dbReference type="InterPro" id="IPR045569">
    <property type="entry name" value="Metalloprtase-TldD/E_C"/>
</dbReference>
<keyword evidence="4" id="KW-0482">Metalloprotease</keyword>
<dbReference type="GO" id="GO:0006508">
    <property type="term" value="P:proteolysis"/>
    <property type="evidence" value="ECO:0007669"/>
    <property type="project" value="UniProtKB-KW"/>
</dbReference>
<dbReference type="RefSeq" id="WP_027638974.1">
    <property type="nucleotide sequence ID" value="NZ_BAAACD010000012.1"/>
</dbReference>
<keyword evidence="2" id="KW-0645">Protease</keyword>
<reference evidence="7 10" key="2">
    <citation type="submission" date="2018-03" db="EMBL/GenBank/DDBJ databases">
        <title>The uncultured portion of the human microbiome is neutrally assembled.</title>
        <authorList>
            <person name="Jeraldo P."/>
            <person name="Boardman L."/>
            <person name="White B.A."/>
            <person name="Nelson H."/>
            <person name="Goldenfeld N."/>
            <person name="Chia N."/>
        </authorList>
    </citation>
    <scope>NUCLEOTIDE SEQUENCE [LARGE SCALE GENOMIC DNA]</scope>
    <source>
        <strain evidence="7">CIM:MAG 903</strain>
    </source>
</reference>
<dbReference type="Proteomes" id="UP000182135">
    <property type="component" value="Unassembled WGS sequence"/>
</dbReference>
<dbReference type="GeneID" id="90543212"/>
<dbReference type="PANTHER" id="PTHR30624:SF0">
    <property type="entry name" value="METALLOPROTEASE SLR0863"/>
    <property type="match status" value="1"/>
</dbReference>
<dbReference type="eggNOG" id="COG0312">
    <property type="taxonomic scope" value="Bacteria"/>
</dbReference>
<dbReference type="Proteomes" id="UP000246114">
    <property type="component" value="Unassembled WGS sequence"/>
</dbReference>
<gene>
    <name evidence="7" type="ORF">DBY38_04460</name>
    <name evidence="8" type="ORF">SAMN04487885_10654</name>
</gene>
<dbReference type="AlphaFoldDB" id="A0A1I2KJF4"/>
<dbReference type="GO" id="GO:0005829">
    <property type="term" value="C:cytosol"/>
    <property type="evidence" value="ECO:0007669"/>
    <property type="project" value="TreeGrafter"/>
</dbReference>
<dbReference type="PANTHER" id="PTHR30624">
    <property type="entry name" value="UNCHARACTERIZED PROTEIN TLDD AND PMBA"/>
    <property type="match status" value="1"/>
</dbReference>
<evidence type="ECO:0000256" key="1">
    <source>
        <dbReference type="ARBA" id="ARBA00005836"/>
    </source>
</evidence>
<evidence type="ECO:0000313" key="10">
    <source>
        <dbReference type="Proteomes" id="UP000246114"/>
    </source>
</evidence>
<dbReference type="Gene3D" id="3.30.2290.10">
    <property type="entry name" value="PmbA/TldD superfamily"/>
    <property type="match status" value="1"/>
</dbReference>
<evidence type="ECO:0000313" key="7">
    <source>
        <dbReference type="EMBL" id="PWL54385.1"/>
    </source>
</evidence>
<evidence type="ECO:0000256" key="3">
    <source>
        <dbReference type="ARBA" id="ARBA00022801"/>
    </source>
</evidence>
<dbReference type="EMBL" id="QAMZ01000023">
    <property type="protein sequence ID" value="PWL54385.1"/>
    <property type="molecule type" value="Genomic_DNA"/>
</dbReference>
<dbReference type="InterPro" id="IPR035068">
    <property type="entry name" value="TldD/PmbA_N"/>
</dbReference>
<dbReference type="EMBL" id="FOOE01000006">
    <property type="protein sequence ID" value="SFF67142.1"/>
    <property type="molecule type" value="Genomic_DNA"/>
</dbReference>
<dbReference type="Pfam" id="PF19289">
    <property type="entry name" value="PmbA_TldD_3rd"/>
    <property type="match status" value="1"/>
</dbReference>
<evidence type="ECO:0000256" key="4">
    <source>
        <dbReference type="ARBA" id="ARBA00023049"/>
    </source>
</evidence>
<dbReference type="GO" id="GO:0008237">
    <property type="term" value="F:metallopeptidase activity"/>
    <property type="evidence" value="ECO:0007669"/>
    <property type="project" value="UniProtKB-KW"/>
</dbReference>
<dbReference type="InterPro" id="IPR036059">
    <property type="entry name" value="TldD/PmbA_sf"/>
</dbReference>
<sequence>MDLKDLNNFYDEFSEYTELRVHENSSTRISIVDGIVMTNSKTTCGGVNARVYMEGHWGFSSSSTVSDEGIRRVIKEAKNNAEFLKSKDPNKEFEELKVTDYRFEKSFATKKSRKSQKELIDFGRTVYNHIKETYSGLLSISVNITCDDTEKQILTSSKAYYYTLTPRSNVLVNLVVDRDGAPIQLSQNFGGLGQFEDKFDKPEDLYKEIDELYKKLIEKKEGIYPEAGLKDVIIDSSIAGLFAHEAIGHTTEADLVLGGSVAGYNLGKQVASPLITLIDFAHTAYGETCPMPIYIDEEGTKGEDVVIIEDGVLKAFMHNKETANMFGVNPTGNARATDYFDEPIIRMRNTCIAPGNEKLEDMIASIEDGYYLVSATNGQADTTSEFMFGISFGYEIKHGKLGRAILDTTISGVAFEVLKSVTAVSDELKWSRGGWCGKKQTIKVGMGGPSIKCKVNIGGK</sequence>
<accession>A0A1I2KJF4</accession>
<evidence type="ECO:0000256" key="2">
    <source>
        <dbReference type="ARBA" id="ARBA00022670"/>
    </source>
</evidence>
<protein>
    <submittedName>
        <fullName evidence="8">TldD protein</fullName>
    </submittedName>
    <submittedName>
        <fullName evidence="7">TldD/PmbA family protein</fullName>
    </submittedName>
</protein>
<evidence type="ECO:0000313" key="9">
    <source>
        <dbReference type="Proteomes" id="UP000182135"/>
    </source>
</evidence>
<dbReference type="SUPFAM" id="SSF111283">
    <property type="entry name" value="Putative modulator of DNA gyrase, PmbA/TldD"/>
    <property type="match status" value="1"/>
</dbReference>
<evidence type="ECO:0000313" key="8">
    <source>
        <dbReference type="EMBL" id="SFF67142.1"/>
    </source>
</evidence>
<proteinExistence type="inferred from homology"/>